<dbReference type="PANTHER" id="PTHR40788">
    <property type="entry name" value="CLR5 DOMAIN-CONTAINING PROTEIN-RELATED"/>
    <property type="match status" value="1"/>
</dbReference>
<reference evidence="1 2" key="1">
    <citation type="submission" date="2018-05" db="EMBL/GenBank/DDBJ databases">
        <title>Genome sequencing and assembly of the regulated plant pathogen Lachnellula willkommii and related sister species for the development of diagnostic species identification markers.</title>
        <authorList>
            <person name="Giroux E."/>
            <person name="Bilodeau G."/>
        </authorList>
    </citation>
    <scope>NUCLEOTIDE SEQUENCE [LARGE SCALE GENOMIC DNA]</scope>
    <source>
        <strain evidence="1 2">CBS 268.59</strain>
    </source>
</reference>
<protein>
    <submittedName>
        <fullName evidence="1">Uncharacterized protein</fullName>
    </submittedName>
</protein>
<evidence type="ECO:0000313" key="2">
    <source>
        <dbReference type="Proteomes" id="UP000469558"/>
    </source>
</evidence>
<comment type="caution">
    <text evidence="1">The sequence shown here is derived from an EMBL/GenBank/DDBJ whole genome shotgun (WGS) entry which is preliminary data.</text>
</comment>
<evidence type="ECO:0000313" key="1">
    <source>
        <dbReference type="EMBL" id="TVY82305.1"/>
    </source>
</evidence>
<dbReference type="PANTHER" id="PTHR40788:SF1">
    <property type="entry name" value="IPA PROTEIN"/>
    <property type="match status" value="1"/>
</dbReference>
<keyword evidence="2" id="KW-1185">Reference proteome</keyword>
<dbReference type="OrthoDB" id="3545629at2759"/>
<dbReference type="AlphaFoldDB" id="A0A8T9C9B4"/>
<sequence>MVVLLREFASQEECSESALEILRHDVQNNGDVSAGPVYRQERLYCFRMLLKGPCECAICALQFRPQMHQGLNVYTYASVLSNSEAREKAASLVEQAHANLKYLREQCDANGHTIIKRWKKKSNEKRNVLLLEVDPSMYPYQWSDMRFLAEYGNRPDHLEALNSGLNTVEDPDNTEGHARRAFRDVCLLPYVNLESLKNDPAKLLSLLYNRVKYPPEKWASFDNWLLEKQWHMGSLPTPYNKNCIIMYGPSYGKLTPWQSGLAYAWDIIGFPRAILVLEAQMKLSSFLKSIVERLVQGSDEKNDTGAFRNALELGLKKPTDKSSCVEFASTFINQPFSSPPAFDIKSLLDIAESQINLHADHLWLLQTDPLSFRRYAALVVDGSHQDNLPIQQQYSLVATTLINDAFKSQIWEEIVQEIQKIHILAVRFRDSIYPGFPLPFTYALSLGCLEALLVNVIWRLAKHTQRLLPVRPGFRDNYVIRYSPPSERASFIPARKGTSHPIRRYTEDPLDFCLNTIASTLQIQPKDFRDMGSQHVYIEPSELFGMLDDIISKSEKKHDISRLDEILYRCYSDLSALYQMLRMVRLHQPRVPVFALEDAVKTEGGKAWRSCRAGWGQGGCGIVDETIATKLRKTSAHLVGEFLKTAKPAGAKASQKWLDQDQIQQEACSQLWAQMRNRQRQTLESLGIGEDDIKADLELLSADLAPEHLSEVQKERNQILTRIAENELRKATKVPSSGSGIQTQWGLIAEESSSATAPKVKVKTHSDSPVGQSLEDLTIASEDDEIPRIKVAVSKRTLQSLQALFPNPNFEERTKSVDWASFVHAMAEVGFAAKQTDGSVYSFEPTQACKWYGKSKILFHRPHPEPKYDAWRLLGMGKRMRKNFDWEADTFELAKKSG</sequence>
<name>A0A8T9C9B4_9HELO</name>
<accession>A0A8T9C9B4</accession>
<gene>
    <name evidence="1" type="ORF">LSUE1_G002243</name>
</gene>
<organism evidence="1 2">
    <name type="scientific">Lachnellula suecica</name>
    <dbReference type="NCBI Taxonomy" id="602035"/>
    <lineage>
        <taxon>Eukaryota</taxon>
        <taxon>Fungi</taxon>
        <taxon>Dikarya</taxon>
        <taxon>Ascomycota</taxon>
        <taxon>Pezizomycotina</taxon>
        <taxon>Leotiomycetes</taxon>
        <taxon>Helotiales</taxon>
        <taxon>Lachnaceae</taxon>
        <taxon>Lachnellula</taxon>
    </lineage>
</organism>
<proteinExistence type="predicted"/>
<dbReference type="EMBL" id="QGMK01000339">
    <property type="protein sequence ID" value="TVY82305.1"/>
    <property type="molecule type" value="Genomic_DNA"/>
</dbReference>
<dbReference type="Proteomes" id="UP000469558">
    <property type="component" value="Unassembled WGS sequence"/>
</dbReference>